<evidence type="ECO:0000256" key="2">
    <source>
        <dbReference type="ARBA" id="ARBA00005254"/>
    </source>
</evidence>
<dbReference type="AlphaFoldDB" id="A0A076EMI8"/>
<dbReference type="PANTHER" id="PTHR43459">
    <property type="entry name" value="ENOYL-COA HYDRATASE"/>
    <property type="match status" value="1"/>
</dbReference>
<evidence type="ECO:0000256" key="6">
    <source>
        <dbReference type="RuleBase" id="RU003707"/>
    </source>
</evidence>
<accession>A0A076EMI8</accession>
<keyword evidence="3" id="KW-0276">Fatty acid metabolism</keyword>
<comment type="catalytic activity">
    <reaction evidence="4">
        <text>a (3S)-3-hydroxyacyl-CoA = a (2E)-enoyl-CoA + H2O</text>
        <dbReference type="Rhea" id="RHEA:16105"/>
        <dbReference type="ChEBI" id="CHEBI:15377"/>
        <dbReference type="ChEBI" id="CHEBI:57318"/>
        <dbReference type="ChEBI" id="CHEBI:58856"/>
        <dbReference type="EC" id="4.2.1.17"/>
    </reaction>
</comment>
<dbReference type="Proteomes" id="UP000028488">
    <property type="component" value="Chromosome"/>
</dbReference>
<dbReference type="SUPFAM" id="SSF52096">
    <property type="entry name" value="ClpP/crotonase"/>
    <property type="match status" value="1"/>
</dbReference>
<dbReference type="RefSeq" id="WP_128640293.1">
    <property type="nucleotide sequence ID" value="NZ_CP008947.1"/>
</dbReference>
<dbReference type="EC" id="4.2.1.17" evidence="7"/>
<dbReference type="InterPro" id="IPR018376">
    <property type="entry name" value="Enoyl-CoA_hyd/isom_CS"/>
</dbReference>
<dbReference type="GO" id="GO:0006631">
    <property type="term" value="P:fatty acid metabolic process"/>
    <property type="evidence" value="ECO:0007669"/>
    <property type="project" value="UniProtKB-KW"/>
</dbReference>
<dbReference type="NCBIfam" id="NF004519">
    <property type="entry name" value="PRK05864.1"/>
    <property type="match status" value="1"/>
</dbReference>
<dbReference type="Gene3D" id="3.90.226.10">
    <property type="entry name" value="2-enoyl-CoA Hydratase, Chain A, domain 1"/>
    <property type="match status" value="1"/>
</dbReference>
<reference evidence="7 8" key="1">
    <citation type="submission" date="2014-07" db="EMBL/GenBank/DDBJ databases">
        <title>Genome Sequence of Rhodococcus opacus Strain R7, a Biodegrader of Mono- and Polycyclic Aromatic Hydrocarbons.</title>
        <authorList>
            <person name="Di Gennaro P."/>
            <person name="Zampolli J."/>
            <person name="Presti I."/>
            <person name="Cappelletti M."/>
            <person name="D'Ursi P."/>
            <person name="Orro A."/>
            <person name="Mezzelani A."/>
            <person name="Milanesi L."/>
        </authorList>
    </citation>
    <scope>NUCLEOTIDE SEQUENCE [LARGE SCALE GENOMIC DNA]</scope>
    <source>
        <strain evidence="7 8">R7</strain>
    </source>
</reference>
<dbReference type="Pfam" id="PF00378">
    <property type="entry name" value="ECH_1"/>
    <property type="match status" value="1"/>
</dbReference>
<dbReference type="CDD" id="cd06558">
    <property type="entry name" value="crotonase-like"/>
    <property type="match status" value="1"/>
</dbReference>
<proteinExistence type="inferred from homology"/>
<evidence type="ECO:0000256" key="5">
    <source>
        <dbReference type="ARBA" id="ARBA00023717"/>
    </source>
</evidence>
<sequence length="269" mass="29263">MNFVVVDHPRPGIALVTLNRPERMNAMAFDVMIPFRDALEEISNDNSVRAVVITGAGRGFCSGADQRSAGTLPHVDGLTPPTVALRAMEMLDNVVLSLRRMHQPVISAVNGAAIGGGLCLALAADIRIAAEDAYFRAAGINNGLTASELGLSYLLPRAIGSSRAFEIMLSGRDVRADEAERIGLVSRCVPGEDLLDECFDLAERMSRFSRPGLELTKRTLWSGLDAASLEAHIHQEGLGQLLVRLLTDNFEEATAARKDKREPQFRDRR</sequence>
<dbReference type="EMBL" id="CP008947">
    <property type="protein sequence ID" value="AII07001.1"/>
    <property type="molecule type" value="Genomic_DNA"/>
</dbReference>
<dbReference type="Gene3D" id="1.10.12.10">
    <property type="entry name" value="Lyase 2-enoyl-coa Hydratase, Chain A, domain 2"/>
    <property type="match status" value="1"/>
</dbReference>
<comment type="similarity">
    <text evidence="2 6">Belongs to the enoyl-CoA hydratase/isomerase family.</text>
</comment>
<dbReference type="PANTHER" id="PTHR43459:SF1">
    <property type="entry name" value="EG:BACN32G11.4 PROTEIN"/>
    <property type="match status" value="1"/>
</dbReference>
<evidence type="ECO:0000256" key="4">
    <source>
        <dbReference type="ARBA" id="ARBA00023709"/>
    </source>
</evidence>
<dbReference type="GO" id="GO:0018812">
    <property type="term" value="F:3-hydroxyacyl-CoA dehydratase activity"/>
    <property type="evidence" value="ECO:0007669"/>
    <property type="project" value="RHEA"/>
</dbReference>
<organism evidence="7 8">
    <name type="scientific">Rhodococcus opacus</name>
    <name type="common">Nocardia opaca</name>
    <dbReference type="NCBI Taxonomy" id="37919"/>
    <lineage>
        <taxon>Bacteria</taxon>
        <taxon>Bacillati</taxon>
        <taxon>Actinomycetota</taxon>
        <taxon>Actinomycetes</taxon>
        <taxon>Mycobacteriales</taxon>
        <taxon>Nocardiaceae</taxon>
        <taxon>Rhodococcus</taxon>
    </lineage>
</organism>
<evidence type="ECO:0000313" key="8">
    <source>
        <dbReference type="Proteomes" id="UP000028488"/>
    </source>
</evidence>
<gene>
    <name evidence="7" type="ORF">EP51_21060</name>
</gene>
<evidence type="ECO:0000256" key="1">
    <source>
        <dbReference type="ARBA" id="ARBA00002994"/>
    </source>
</evidence>
<keyword evidence="3" id="KW-0443">Lipid metabolism</keyword>
<dbReference type="PROSITE" id="PS00166">
    <property type="entry name" value="ENOYL_COA_HYDRATASE"/>
    <property type="match status" value="1"/>
</dbReference>
<comment type="function">
    <text evidence="1">Could possibly oxidize fatty acids using specific components.</text>
</comment>
<evidence type="ECO:0000256" key="3">
    <source>
        <dbReference type="ARBA" id="ARBA00022832"/>
    </source>
</evidence>
<protein>
    <submittedName>
        <fullName evidence="7">Enoyl-CoA hydratase</fullName>
        <ecNumber evidence="7">4.2.1.17</ecNumber>
    </submittedName>
</protein>
<dbReference type="InterPro" id="IPR001753">
    <property type="entry name" value="Enoyl-CoA_hydra/iso"/>
</dbReference>
<keyword evidence="7" id="KW-0456">Lyase</keyword>
<dbReference type="InterPro" id="IPR029045">
    <property type="entry name" value="ClpP/crotonase-like_dom_sf"/>
</dbReference>
<dbReference type="eggNOG" id="COG1024">
    <property type="taxonomic scope" value="Bacteria"/>
</dbReference>
<evidence type="ECO:0000313" key="7">
    <source>
        <dbReference type="EMBL" id="AII07001.1"/>
    </source>
</evidence>
<comment type="catalytic activity">
    <reaction evidence="5">
        <text>a 4-saturated-(3S)-3-hydroxyacyl-CoA = a (3E)-enoyl-CoA + H2O</text>
        <dbReference type="Rhea" id="RHEA:20724"/>
        <dbReference type="ChEBI" id="CHEBI:15377"/>
        <dbReference type="ChEBI" id="CHEBI:58521"/>
        <dbReference type="ChEBI" id="CHEBI:137480"/>
        <dbReference type="EC" id="4.2.1.17"/>
    </reaction>
</comment>
<name>A0A076EMI8_RHOOP</name>
<dbReference type="InterPro" id="IPR014748">
    <property type="entry name" value="Enoyl-CoA_hydra_C"/>
</dbReference>